<reference evidence="1 2" key="1">
    <citation type="submission" date="2019-03" db="EMBL/GenBank/DDBJ databases">
        <title>Genomic Encyclopedia of Archaeal and Bacterial Type Strains, Phase II (KMG-II): from individual species to whole genera.</title>
        <authorList>
            <person name="Goeker M."/>
        </authorList>
    </citation>
    <scope>NUCLEOTIDE SEQUENCE [LARGE SCALE GENOMIC DNA]</scope>
    <source>
        <strain evidence="1 2">DSM 24425</strain>
    </source>
</reference>
<protein>
    <submittedName>
        <fullName evidence="1">Tetratricopeptide repeat protein</fullName>
    </submittedName>
</protein>
<proteinExistence type="predicted"/>
<comment type="caution">
    <text evidence="1">The sequence shown here is derived from an EMBL/GenBank/DDBJ whole genome shotgun (WGS) entry which is preliminary data.</text>
</comment>
<dbReference type="RefSeq" id="WP_132525512.1">
    <property type="nucleotide sequence ID" value="NZ_SMFV01000001.1"/>
</dbReference>
<organism evidence="1 2">
    <name type="scientific">Phorcysia thermohydrogeniphila</name>
    <dbReference type="NCBI Taxonomy" id="936138"/>
    <lineage>
        <taxon>Bacteria</taxon>
        <taxon>Pseudomonadati</taxon>
        <taxon>Aquificota</taxon>
        <taxon>Aquificia</taxon>
        <taxon>Desulfurobacteriales</taxon>
        <taxon>Desulfurobacteriaceae</taxon>
        <taxon>Phorcysia</taxon>
    </lineage>
</organism>
<dbReference type="AlphaFoldDB" id="A0A4R1GKW1"/>
<dbReference type="OrthoDB" id="9790037at2"/>
<dbReference type="Gene3D" id="1.25.40.10">
    <property type="entry name" value="Tetratricopeptide repeat domain"/>
    <property type="match status" value="3"/>
</dbReference>
<dbReference type="InterPro" id="IPR027417">
    <property type="entry name" value="P-loop_NTPase"/>
</dbReference>
<gene>
    <name evidence="1" type="ORF">CLV27_0530</name>
</gene>
<dbReference type="Proteomes" id="UP000295777">
    <property type="component" value="Unassembled WGS sequence"/>
</dbReference>
<dbReference type="SUPFAM" id="SSF48452">
    <property type="entry name" value="TPR-like"/>
    <property type="match status" value="3"/>
</dbReference>
<dbReference type="Pfam" id="PF13432">
    <property type="entry name" value="TPR_16"/>
    <property type="match status" value="1"/>
</dbReference>
<dbReference type="InterPro" id="IPR011990">
    <property type="entry name" value="TPR-like_helical_dom_sf"/>
</dbReference>
<keyword evidence="2" id="KW-1185">Reference proteome</keyword>
<dbReference type="Gene3D" id="3.40.50.300">
    <property type="entry name" value="P-loop containing nucleotide triphosphate hydrolases"/>
    <property type="match status" value="1"/>
</dbReference>
<dbReference type="EMBL" id="SMFV01000001">
    <property type="protein sequence ID" value="TCK06719.1"/>
    <property type="molecule type" value="Genomic_DNA"/>
</dbReference>
<sequence length="1137" mass="134157">MKSIVERDLGRRLLEEIKKPYSVYFVSGPGGAGKTELAKWLKKMLESRNRVCIYIDAEDIRKEEISFFTFYKRFLNVKGSTMTDFLRKMIDGELEGNKSSLLEQLFAKEVKEKVKEKYEYLISRVMEVFGQDEYVRELKNVSERIIKYLIEQKRKKFEVSLWSFLKQNADKFLIIIDTHEKLGDHSIITSLSLGEGKYFGELEFQEDQQRHNLKNYVLSLIAYSGIKAIIFGRYSPWEVRFGKLVGTDFYLNSFINYLESEGKKFQVHQLDEISEKEVREYFQLSGIHLEENDIKRIKEVVKGNFGILWLLKIALEKTLRSGRSVEEFLEENNVMNAGTGITFLTWLLEIIFRRNFNSDVVDVAIRLAHIPYIHIRFLERLGIKGSLIECLLKEGILKTKEDNKWYYFHDSVRYALMYRFFNERDYKSAEEFHELHRIVAQEMESLGFKKFDGYLFHKVMASVVEKFANDVDVSWFCREFIDYILFGKRLNSFIFFGILKKYPFMTIDEKLEFVDLILKGELRRDEFEFWMEFFRLFYSKMYLWRNLQDDIQDIRIVSSSLDEKVFYESAISYVNFLFLVGYKNIKEIKKHYEEKFSDRKGFELFKRVVERNLSKVKESIEKVILDEKLPLNVKAKFLGIFAMYDKKYKLYWFSDVLNSLRREIKGNPVIDLSYANFLMTRGEIREAEEIIKKYSAVKSQYLFYCYLESRLFQLKGEERKAVETFKELVKKDFSMFAYIKGIKFSTKAIKEILSFVSSNLESLGGIPSKLSLIRYVKLQEKYGNIAKAISEVNRLLELYPNPKLALEYVRMLERSGNIAKAISEANRLLELYPNPELALEYVRMLERSGNIAKAISEANRLLELYPNPELALEYVRMLERSGNIAKAISEANRLLELYPNPKLALEYMKLVGNLPKEKIECYLPFVKDLVNTFECDSSIWNTYSKVLRKLERFEESTDACEKALGINNKNSDALINYGFAYKSWGDKLSGSKGNLEEVEGFYKKAECKFLRAIKVAKETGKKQSAIYYGLGQLYYNWAMFLKRRGNKVETINEKLKLSERNLRKALEYNMKEDIHRLNHLIFLVKVLQELGELSGDFLEHFTEAERLYERIKNNIPAHHSKWIKKELEKIKKEQSIP</sequence>
<evidence type="ECO:0000313" key="1">
    <source>
        <dbReference type="EMBL" id="TCK06719.1"/>
    </source>
</evidence>
<accession>A0A4R1GKW1</accession>
<evidence type="ECO:0000313" key="2">
    <source>
        <dbReference type="Proteomes" id="UP000295777"/>
    </source>
</evidence>
<name>A0A4R1GKW1_9BACT</name>
<dbReference type="SUPFAM" id="SSF52540">
    <property type="entry name" value="P-loop containing nucleoside triphosphate hydrolases"/>
    <property type="match status" value="1"/>
</dbReference>